<evidence type="ECO:0000313" key="4">
    <source>
        <dbReference type="EMBL" id="PWV79699.1"/>
    </source>
</evidence>
<comment type="caution">
    <text evidence="4">The sequence shown here is derived from an EMBL/GenBank/DDBJ whole genome shotgun (WGS) entry which is preliminary data.</text>
</comment>
<feature type="compositionally biased region" description="Low complexity" evidence="2">
    <location>
        <begin position="271"/>
        <end position="284"/>
    </location>
</feature>
<feature type="compositionally biased region" description="Basic and acidic residues" evidence="2">
    <location>
        <begin position="403"/>
        <end position="414"/>
    </location>
</feature>
<reference evidence="4 5" key="1">
    <citation type="submission" date="2018-05" db="EMBL/GenBank/DDBJ databases">
        <title>Genomic Encyclopedia of Type Strains, Phase IV (KMG-IV): sequencing the most valuable type-strain genomes for metagenomic binning, comparative biology and taxonomic classification.</title>
        <authorList>
            <person name="Goeker M."/>
        </authorList>
    </citation>
    <scope>NUCLEOTIDE SEQUENCE [LARGE SCALE GENOMIC DNA]</scope>
    <source>
        <strain evidence="4 5">DSM 44717</strain>
    </source>
</reference>
<comment type="similarity">
    <text evidence="1">Belongs to the mycobacterial PPE family.</text>
</comment>
<feature type="region of interest" description="Disordered" evidence="2">
    <location>
        <begin position="215"/>
        <end position="490"/>
    </location>
</feature>
<sequence length="490" mass="48108">MTGEGLTTDGIITALTGQTPEALAANQGAATTRQRAGELAQSAANAAHDPEYIRNMEDFKSRPHQEIYDHAQQMQPGVIHASAEAWKLIGSGMQFATMALSSKVRKSAESGWQGASADAMLSALDRYVSEMTGMQDVANGVGWRLESAALAAEAVKASVPPPTSGTSSSSQLVPGLENPAVLIGSTQAASDGHQEAVWAMANHYIPNYQPAGQGVPTFGAPTEPGDGVNVPGTLGNSGPSSGSPQSGGEPSPAGTPEPTSPGGQQGSESAGNTDDVSSNDSSDGGTDGAQESSSGADDDSTTAAGADTGGVAGTPNSGSPGVGGGVPGSANPGSSSGSGAPLGSGAGSPGGQAGAGVPVAGRAVAGSPAVPGASGGAAAGGPGARAASGMGGMPGMAGGAGRRQGDQDSEHKGVPEWMINQRNTDELLGPRKPTTPAVFGIDAGPVRDGEWETVRRDAPEESVGPAAFAADQSTQDGWSAAPGERGERPR</sequence>
<feature type="compositionally biased region" description="Gly residues" evidence="2">
    <location>
        <begin position="373"/>
        <end position="402"/>
    </location>
</feature>
<feature type="compositionally biased region" description="Low complexity" evidence="2">
    <location>
        <begin position="231"/>
        <end position="252"/>
    </location>
</feature>
<evidence type="ECO:0000313" key="5">
    <source>
        <dbReference type="Proteomes" id="UP000246410"/>
    </source>
</evidence>
<keyword evidence="5" id="KW-1185">Reference proteome</keyword>
<dbReference type="Proteomes" id="UP000246410">
    <property type="component" value="Unassembled WGS sequence"/>
</dbReference>
<evidence type="ECO:0000256" key="1">
    <source>
        <dbReference type="ARBA" id="ARBA00010652"/>
    </source>
</evidence>
<dbReference type="EMBL" id="QGTL01000002">
    <property type="protein sequence ID" value="PWV79699.1"/>
    <property type="molecule type" value="Genomic_DNA"/>
</dbReference>
<proteinExistence type="inferred from homology"/>
<feature type="compositionally biased region" description="Basic and acidic residues" evidence="2">
    <location>
        <begin position="445"/>
        <end position="459"/>
    </location>
</feature>
<dbReference type="InterPro" id="IPR038332">
    <property type="entry name" value="PPE_sf"/>
</dbReference>
<dbReference type="Gene3D" id="1.20.1260.20">
    <property type="entry name" value="PPE superfamily"/>
    <property type="match status" value="1"/>
</dbReference>
<protein>
    <submittedName>
        <fullName evidence="4">PPE-repeat protein</fullName>
    </submittedName>
</protein>
<evidence type="ECO:0000259" key="3">
    <source>
        <dbReference type="Pfam" id="PF00823"/>
    </source>
</evidence>
<evidence type="ECO:0000256" key="2">
    <source>
        <dbReference type="SAM" id="MobiDB-lite"/>
    </source>
</evidence>
<feature type="compositionally biased region" description="Low complexity" evidence="2">
    <location>
        <begin position="328"/>
        <end position="339"/>
    </location>
</feature>
<feature type="compositionally biased region" description="Gly residues" evidence="2">
    <location>
        <begin position="340"/>
        <end position="354"/>
    </location>
</feature>
<dbReference type="Pfam" id="PF00823">
    <property type="entry name" value="PPE"/>
    <property type="match status" value="1"/>
</dbReference>
<name>A0A317NWN1_9NOCA</name>
<organism evidence="4 5">
    <name type="scientific">Nocardia neocaledoniensis</name>
    <dbReference type="NCBI Taxonomy" id="236511"/>
    <lineage>
        <taxon>Bacteria</taxon>
        <taxon>Bacillati</taxon>
        <taxon>Actinomycetota</taxon>
        <taxon>Actinomycetes</taxon>
        <taxon>Mycobacteriales</taxon>
        <taxon>Nocardiaceae</taxon>
        <taxon>Nocardia</taxon>
    </lineage>
</organism>
<dbReference type="SUPFAM" id="SSF140459">
    <property type="entry name" value="PE/PPE dimer-like"/>
    <property type="match status" value="1"/>
</dbReference>
<feature type="compositionally biased region" description="Low complexity" evidence="2">
    <location>
        <begin position="355"/>
        <end position="372"/>
    </location>
</feature>
<feature type="domain" description="PPE" evidence="3">
    <location>
        <begin position="74"/>
        <end position="171"/>
    </location>
</feature>
<dbReference type="RefSeq" id="WP_110036777.1">
    <property type="nucleotide sequence ID" value="NZ_QGTL01000002.1"/>
</dbReference>
<accession>A0A317NWN1</accession>
<dbReference type="InterPro" id="IPR000030">
    <property type="entry name" value="PPE_dom"/>
</dbReference>
<dbReference type="AlphaFoldDB" id="A0A317NWN1"/>
<gene>
    <name evidence="4" type="ORF">DFR69_102765</name>
</gene>